<evidence type="ECO:0000259" key="2">
    <source>
        <dbReference type="Pfam" id="PF21307"/>
    </source>
</evidence>
<sequence length="806" mass="91394">MKPKGKNELVMHYPSSWWGAGWREALPSGNGKIGAAVYGHVREETVLLTHEDLWSGGLTLELPDISKKLPEARGLLLAGDAVQANRILPNTLEQLGYQPKLSWPLPLCDLKVRMPSQYGFKQYERRLDMETGEVTVTWKDGETRYERSLFVSRPADLIVYEIRAIEGEPLHVEFGMGLHDLKDMRKPTTVLPDHLQTYIDGEYLFFAATNDDKTDFGAVAKVDSKGGTLEEVNGMLRVCGGESLLLTIQLFVKEERSAAWERIRSELKDLNTGYAELLLEHAQEHGRLFHAMRLELEEAEGPRRSNEELLLEAYRGETPLEMMEKMWAYGRYLLISSSREGGHPCHLYGLWCGEYEGMWAFNMVNENLQMIYWQSLSGNMPELLLTVFDYMERLMDDFRTNAYCLYGCRGIYIPAPTAPDSGLLKHRMPHILHWTGGAGWVAQHYYDYYLYTGDEAFLRSRALPFLRETALFYEDFFIVGEDGYYISCPSISPENAPGNYRSGPMDKPLTETTVNATMDFAIAKEVLRHLIDGAQAIGAYSAEIDKWKSMLERIPPYCRNEDGSVKEWMHPYFTDYDHHRHQSHIYPVFPGTEVTRESDPELYEAFMAAAKKRLAIGLGEQTGWSLAHMANHYARMGEGDLALECLELLSRSCVMNNFFTLHNDWRKMGIGLDKDWAPFQIDANMGWSAAVQEMLLFSLPGQLHILPALPARWRKGKAGPMLARGAVEVTVAWNRDTGSVQLELMSRSRSQTVEVVLPQPVQCLNGRELQKQRCLQLCLEAGEAVQLSFAFVGDALEHSCGGGDSQ</sequence>
<dbReference type="RefSeq" id="WP_094015767.1">
    <property type="nucleotide sequence ID" value="NZ_NMQW01000022.1"/>
</dbReference>
<dbReference type="GO" id="GO:0004560">
    <property type="term" value="F:alpha-L-fucosidase activity"/>
    <property type="evidence" value="ECO:0007669"/>
    <property type="project" value="InterPro"/>
</dbReference>
<name>A0A229UPJ2_9BACL</name>
<dbReference type="Pfam" id="PF21307">
    <property type="entry name" value="Glyco_hydro_95_C"/>
    <property type="match status" value="1"/>
</dbReference>
<dbReference type="InterPro" id="IPR012341">
    <property type="entry name" value="6hp_glycosidase-like_sf"/>
</dbReference>
<evidence type="ECO:0000259" key="3">
    <source>
        <dbReference type="Pfam" id="PF22124"/>
    </source>
</evidence>
<reference evidence="4 5" key="1">
    <citation type="submission" date="2017-07" db="EMBL/GenBank/DDBJ databases">
        <title>Genome sequencing and assembly of Paenibacillus rigui.</title>
        <authorList>
            <person name="Mayilraj S."/>
        </authorList>
    </citation>
    <scope>NUCLEOTIDE SEQUENCE [LARGE SCALE GENOMIC DNA]</scope>
    <source>
        <strain evidence="4 5">JCM 16352</strain>
    </source>
</reference>
<dbReference type="GO" id="GO:0005975">
    <property type="term" value="P:carbohydrate metabolic process"/>
    <property type="evidence" value="ECO:0007669"/>
    <property type="project" value="InterPro"/>
</dbReference>
<dbReference type="Gene3D" id="1.50.10.10">
    <property type="match status" value="1"/>
</dbReference>
<dbReference type="SUPFAM" id="SSF48208">
    <property type="entry name" value="Six-hairpin glycosidases"/>
    <property type="match status" value="1"/>
</dbReference>
<accession>A0A229UPJ2</accession>
<evidence type="ECO:0000313" key="4">
    <source>
        <dbReference type="EMBL" id="OXM85406.1"/>
    </source>
</evidence>
<dbReference type="InterPro" id="IPR016518">
    <property type="entry name" value="Alpha-L-fucosidase"/>
</dbReference>
<dbReference type="OrthoDB" id="9802600at2"/>
<feature type="domain" description="Glycosyl hydrolase family 95 N-terminal" evidence="1">
    <location>
        <begin position="21"/>
        <end position="249"/>
    </location>
</feature>
<proteinExistence type="predicted"/>
<gene>
    <name evidence="4" type="ORF">CF651_15445</name>
</gene>
<keyword evidence="5" id="KW-1185">Reference proteome</keyword>
<dbReference type="PANTHER" id="PTHR31084">
    <property type="entry name" value="ALPHA-L-FUCOSIDASE 2"/>
    <property type="match status" value="1"/>
</dbReference>
<dbReference type="AlphaFoldDB" id="A0A229UPJ2"/>
<evidence type="ECO:0000259" key="1">
    <source>
        <dbReference type="Pfam" id="PF14498"/>
    </source>
</evidence>
<dbReference type="InterPro" id="IPR054363">
    <property type="entry name" value="GH95_cat"/>
</dbReference>
<dbReference type="PIRSF" id="PIRSF007663">
    <property type="entry name" value="UCP007663"/>
    <property type="match status" value="1"/>
</dbReference>
<feature type="domain" description="Glycosyl hydrolase family 95 catalytic" evidence="3">
    <location>
        <begin position="274"/>
        <end position="695"/>
    </location>
</feature>
<organism evidence="4 5">
    <name type="scientific">Paenibacillus rigui</name>
    <dbReference type="NCBI Taxonomy" id="554312"/>
    <lineage>
        <taxon>Bacteria</taxon>
        <taxon>Bacillati</taxon>
        <taxon>Bacillota</taxon>
        <taxon>Bacilli</taxon>
        <taxon>Bacillales</taxon>
        <taxon>Paenibacillaceae</taxon>
        <taxon>Paenibacillus</taxon>
    </lineage>
</organism>
<dbReference type="PANTHER" id="PTHR31084:SF0">
    <property type="entry name" value="ALPHA-L-FUCOSIDASE 2"/>
    <property type="match status" value="1"/>
</dbReference>
<dbReference type="Pfam" id="PF22124">
    <property type="entry name" value="Glyco_hydro_95_cat"/>
    <property type="match status" value="1"/>
</dbReference>
<dbReference type="EMBL" id="NMQW01000022">
    <property type="protein sequence ID" value="OXM85406.1"/>
    <property type="molecule type" value="Genomic_DNA"/>
</dbReference>
<evidence type="ECO:0000313" key="5">
    <source>
        <dbReference type="Proteomes" id="UP000215509"/>
    </source>
</evidence>
<dbReference type="Pfam" id="PF14498">
    <property type="entry name" value="Glyco_hyd_65N_2"/>
    <property type="match status" value="1"/>
</dbReference>
<dbReference type="Proteomes" id="UP000215509">
    <property type="component" value="Unassembled WGS sequence"/>
</dbReference>
<dbReference type="InterPro" id="IPR027414">
    <property type="entry name" value="GH95_N_dom"/>
</dbReference>
<feature type="domain" description="Alpha fucosidase A-like C-terminal" evidence="2">
    <location>
        <begin position="701"/>
        <end position="764"/>
    </location>
</feature>
<dbReference type="InterPro" id="IPR049053">
    <property type="entry name" value="AFCA-like_C"/>
</dbReference>
<protein>
    <submittedName>
        <fullName evidence="4">Alpha-L-fucosidase</fullName>
    </submittedName>
</protein>
<comment type="caution">
    <text evidence="4">The sequence shown here is derived from an EMBL/GenBank/DDBJ whole genome shotgun (WGS) entry which is preliminary data.</text>
</comment>
<dbReference type="InterPro" id="IPR008928">
    <property type="entry name" value="6-hairpin_glycosidase_sf"/>
</dbReference>